<comment type="subcellular location">
    <subcellularLocation>
        <location evidence="11">Cell outer membrane</location>
        <topology evidence="11">Lipid-anchor</topology>
    </subcellularLocation>
    <subcellularLocation>
        <location evidence="11">Bacterial flagellum basal body</location>
    </subcellularLocation>
    <subcellularLocation>
        <location evidence="2">Membrane</location>
        <topology evidence="2">Lipid-anchor</topology>
    </subcellularLocation>
</comment>
<keyword evidence="13" id="KW-0969">Cilium</keyword>
<proteinExistence type="inferred from homology"/>
<accession>A0A4V3D7R7</accession>
<keyword evidence="14" id="KW-1185">Reference proteome</keyword>
<keyword evidence="7" id="KW-0564">Palmitate</keyword>
<dbReference type="PANTHER" id="PTHR34933:SF1">
    <property type="entry name" value="FLAGELLAR L-RING PROTEIN"/>
    <property type="match status" value="1"/>
</dbReference>
<evidence type="ECO:0000256" key="12">
    <source>
        <dbReference type="SAM" id="SignalP"/>
    </source>
</evidence>
<dbReference type="EMBL" id="SNYM01000006">
    <property type="protein sequence ID" value="TDQ48617.1"/>
    <property type="molecule type" value="Genomic_DNA"/>
</dbReference>
<dbReference type="AlphaFoldDB" id="A0A4V3D7R7"/>
<reference evidence="13 14" key="1">
    <citation type="submission" date="2019-03" db="EMBL/GenBank/DDBJ databases">
        <title>Genomic Encyclopedia of Type Strains, Phase IV (KMG-IV): sequencing the most valuable type-strain genomes for metagenomic binning, comparative biology and taxonomic classification.</title>
        <authorList>
            <person name="Goeker M."/>
        </authorList>
    </citation>
    <scope>NUCLEOTIDE SEQUENCE [LARGE SCALE GENOMIC DNA]</scope>
    <source>
        <strain evidence="13 14">DSM 103792</strain>
    </source>
</reference>
<dbReference type="GO" id="GO:0003774">
    <property type="term" value="F:cytoskeletal motor activity"/>
    <property type="evidence" value="ECO:0007669"/>
    <property type="project" value="InterPro"/>
</dbReference>
<gene>
    <name evidence="11" type="primary">flgH</name>
    <name evidence="13" type="ORF">EV696_10657</name>
</gene>
<comment type="subunit">
    <text evidence="4 11">The basal body constitutes a major portion of the flagellar organelle and consists of four rings (L,P,S, and M) mounted on a central rod.</text>
</comment>
<evidence type="ECO:0000256" key="1">
    <source>
        <dbReference type="ARBA" id="ARBA00002591"/>
    </source>
</evidence>
<evidence type="ECO:0000256" key="9">
    <source>
        <dbReference type="ARBA" id="ARBA00023237"/>
    </source>
</evidence>
<comment type="caution">
    <text evidence="13">The sequence shown here is derived from an EMBL/GenBank/DDBJ whole genome shotgun (WGS) entry which is preliminary data.</text>
</comment>
<dbReference type="RefSeq" id="WP_232475441.1">
    <property type="nucleotide sequence ID" value="NZ_CP037953.1"/>
</dbReference>
<feature type="signal peptide" evidence="12">
    <location>
        <begin position="1"/>
        <end position="20"/>
    </location>
</feature>
<keyword evidence="9 11" id="KW-0998">Cell outer membrane</keyword>
<evidence type="ECO:0000256" key="8">
    <source>
        <dbReference type="ARBA" id="ARBA00023143"/>
    </source>
</evidence>
<comment type="similarity">
    <text evidence="3 11">Belongs to the FlgH family.</text>
</comment>
<evidence type="ECO:0000313" key="14">
    <source>
        <dbReference type="Proteomes" id="UP000295375"/>
    </source>
</evidence>
<dbReference type="GO" id="GO:0009427">
    <property type="term" value="C:bacterial-type flagellum basal body, distal rod, L ring"/>
    <property type="evidence" value="ECO:0007669"/>
    <property type="project" value="InterPro"/>
</dbReference>
<sequence>MLRIGLIVLLSGLAGCQALQGPQPDDPMFAPVLPDIPAIEPGTPGAIYNVSTANYLFEDKKAVRIGDLITIRLVENMQAQKKADTNIKKDDKNELDAPIIFGTSPSLKGDYTFETDIDMKRQFRTQADSKQSNSLSGTVTVMVTNVLPNGYLVVRGDKWVTINTGQEFVRVTGIVRPEDIDPDNSVESTRVGNARISYSGTGQLAEANRQGWLSRFFSSSWWPL</sequence>
<dbReference type="HAMAP" id="MF_00415">
    <property type="entry name" value="FlgH"/>
    <property type="match status" value="1"/>
</dbReference>
<feature type="chain" id="PRO_5020589619" description="Flagellar L-ring protein" evidence="12">
    <location>
        <begin position="21"/>
        <end position="224"/>
    </location>
</feature>
<evidence type="ECO:0000256" key="7">
    <source>
        <dbReference type="ARBA" id="ARBA00023139"/>
    </source>
</evidence>
<evidence type="ECO:0000256" key="2">
    <source>
        <dbReference type="ARBA" id="ARBA00004635"/>
    </source>
</evidence>
<dbReference type="PROSITE" id="PS51257">
    <property type="entry name" value="PROKAR_LIPOPROTEIN"/>
    <property type="match status" value="1"/>
</dbReference>
<dbReference type="InterPro" id="IPR000527">
    <property type="entry name" value="Flag_Lring"/>
</dbReference>
<protein>
    <recommendedName>
        <fullName evidence="11">Flagellar L-ring protein</fullName>
    </recommendedName>
    <alternativeName>
        <fullName evidence="11">Basal body L-ring protein</fullName>
    </alternativeName>
</protein>
<evidence type="ECO:0000256" key="3">
    <source>
        <dbReference type="ARBA" id="ARBA00006929"/>
    </source>
</evidence>
<dbReference type="Proteomes" id="UP000295375">
    <property type="component" value="Unassembled WGS sequence"/>
</dbReference>
<dbReference type="Pfam" id="PF02107">
    <property type="entry name" value="FlgH"/>
    <property type="match status" value="1"/>
</dbReference>
<name>A0A4V3D7R7_9GAMM</name>
<keyword evidence="13" id="KW-0282">Flagellum</keyword>
<keyword evidence="8 11" id="KW-0975">Bacterial flagellum</keyword>
<evidence type="ECO:0000256" key="6">
    <source>
        <dbReference type="ARBA" id="ARBA00023136"/>
    </source>
</evidence>
<keyword evidence="13" id="KW-0966">Cell projection</keyword>
<keyword evidence="10 11" id="KW-0449">Lipoprotein</keyword>
<comment type="function">
    <text evidence="1 11">Assembles around the rod to form the L-ring and probably protects the motor/basal body from shearing forces during rotation.</text>
</comment>
<dbReference type="NCBIfam" id="NF001304">
    <property type="entry name" value="PRK00249.1-4"/>
    <property type="match status" value="1"/>
</dbReference>
<evidence type="ECO:0000256" key="4">
    <source>
        <dbReference type="ARBA" id="ARBA00011439"/>
    </source>
</evidence>
<evidence type="ECO:0000313" key="13">
    <source>
        <dbReference type="EMBL" id="TDQ48617.1"/>
    </source>
</evidence>
<evidence type="ECO:0000256" key="5">
    <source>
        <dbReference type="ARBA" id="ARBA00022729"/>
    </source>
</evidence>
<keyword evidence="5 11" id="KW-0732">Signal</keyword>
<dbReference type="GO" id="GO:0009279">
    <property type="term" value="C:cell outer membrane"/>
    <property type="evidence" value="ECO:0007669"/>
    <property type="project" value="UniProtKB-SubCell"/>
</dbReference>
<organism evidence="13 14">
    <name type="scientific">Permianibacter aggregans</name>
    <dbReference type="NCBI Taxonomy" id="1510150"/>
    <lineage>
        <taxon>Bacteria</taxon>
        <taxon>Pseudomonadati</taxon>
        <taxon>Pseudomonadota</taxon>
        <taxon>Gammaproteobacteria</taxon>
        <taxon>Pseudomonadales</taxon>
        <taxon>Pseudomonadaceae</taxon>
        <taxon>Permianibacter</taxon>
    </lineage>
</organism>
<evidence type="ECO:0000256" key="11">
    <source>
        <dbReference type="HAMAP-Rule" id="MF_00415"/>
    </source>
</evidence>
<dbReference type="GO" id="GO:0071973">
    <property type="term" value="P:bacterial-type flagellum-dependent cell motility"/>
    <property type="evidence" value="ECO:0007669"/>
    <property type="project" value="InterPro"/>
</dbReference>
<dbReference type="PRINTS" id="PR01008">
    <property type="entry name" value="FLGLRINGFLGH"/>
</dbReference>
<keyword evidence="6 11" id="KW-0472">Membrane</keyword>
<evidence type="ECO:0000256" key="10">
    <source>
        <dbReference type="ARBA" id="ARBA00023288"/>
    </source>
</evidence>
<dbReference type="PANTHER" id="PTHR34933">
    <property type="entry name" value="FLAGELLAR L-RING PROTEIN"/>
    <property type="match status" value="1"/>
</dbReference>